<proteinExistence type="predicted"/>
<protein>
    <submittedName>
        <fullName evidence="1">Kinase-like protein</fullName>
    </submittedName>
</protein>
<gene>
    <name evidence="1" type="ORF">F8M41_004530</name>
</gene>
<dbReference type="EMBL" id="WTPW01001412">
    <property type="protein sequence ID" value="KAF0437014.1"/>
    <property type="molecule type" value="Genomic_DNA"/>
</dbReference>
<dbReference type="OrthoDB" id="2422390at2759"/>
<dbReference type="Gene3D" id="1.10.510.10">
    <property type="entry name" value="Transferase(Phosphotransferase) domain 1"/>
    <property type="match status" value="1"/>
</dbReference>
<reference evidence="1 2" key="1">
    <citation type="journal article" date="2019" name="Environ. Microbiol.">
        <title>At the nexus of three kingdoms: the genome of the mycorrhizal fungus Gigaspora margarita provides insights into plant, endobacterial and fungal interactions.</title>
        <authorList>
            <person name="Venice F."/>
            <person name="Ghignone S."/>
            <person name="Salvioli di Fossalunga A."/>
            <person name="Amselem J."/>
            <person name="Novero M."/>
            <person name="Xianan X."/>
            <person name="Sedzielewska Toro K."/>
            <person name="Morin E."/>
            <person name="Lipzen A."/>
            <person name="Grigoriev I.V."/>
            <person name="Henrissat B."/>
            <person name="Martin F.M."/>
            <person name="Bonfante P."/>
        </authorList>
    </citation>
    <scope>NUCLEOTIDE SEQUENCE [LARGE SCALE GENOMIC DNA]</scope>
    <source>
        <strain evidence="1 2">BEG34</strain>
    </source>
</reference>
<comment type="caution">
    <text evidence="1">The sequence shown here is derived from an EMBL/GenBank/DDBJ whole genome shotgun (WGS) entry which is preliminary data.</text>
</comment>
<sequence>MQSDNVKIVVNSSRYVTIKFESDLTLSEAYNQIMKELGSNFNDPRYKFYFIHNDKEIGRIKFGPRNKLPFNKKVSEIINEGEIIMKRELSITLDDGITTKIFTLDSELNDTLIRIRKELNNNEIVKTQNFKFLKDSQQGEDLEMVQEESEMTIRLEEVIKSSDVIRISLNEFTSGSSTKPFFNEEIPCDLTSDNEEILYKSHALESSPNVNEKKEYFKRNFDACKLDYGLVFAREGVKLGNYRSFNFIQSIEFSTLENQSKFIAKISVYERINDFFYAKNQLDLTSEENLSSEWHALLNDEQNSISQCHPLFDNKQFSDNSGNIYFTIINERVELHLRKELIKPSIEFRSAVNKAIEGKDPYSKLMNVFTTFGNFFAQRVILGIKLFKYVNKDNEYCDRIKEDSIEWETLNDFKEKSITLKNMLIYLDKNDDDYFLTPKDERIELDKLYEWIESCYKANVELQIISYGDLVAIYEIFEEPIRNKIKSILGIYDYKYSLSEKIYLDHLQLPDVKQKILMSGNEQINGSITYHRIKFKNHLKNDNYQLYGSITTIFGEPIKEKTIKFKLANIFGFSVLIKNVPGKESTYSGKININWMLIGNPEDIEKSFEIENKKNFESLHKNFIIVKVDSQNIEPNKEVYLRTFLPALPRNAVFAYTFEYPSSYNETLLLASIKSVDEKGIQLNIQEFPGDSKLNDENNDDKEKTSPEELKFKMHWCIYLTTIRNITIGQFLSNECEDLSKKIKLLKRRPSGKETTKKGPKRTPVPKSLMFNYGICKSCKEPFTGIDWCNKCQANYFRNKDWTSRNDTIDKFIQNIQLCAQNSIQIIEWVEYKDLYNIRFIKENINKNDNNVYSALWLNVSKVPTIDFKLDSKGLVPKVSPDFRLDSKEFISKISSGERPKFTEDIVPKYRELISNCWESDPLKRPKAEEIYKQIKGWREESLK</sequence>
<evidence type="ECO:0000313" key="2">
    <source>
        <dbReference type="Proteomes" id="UP000439903"/>
    </source>
</evidence>
<dbReference type="GO" id="GO:0016301">
    <property type="term" value="F:kinase activity"/>
    <property type="evidence" value="ECO:0007669"/>
    <property type="project" value="UniProtKB-KW"/>
</dbReference>
<accession>A0A8H3X9K5</accession>
<organism evidence="1 2">
    <name type="scientific">Gigaspora margarita</name>
    <dbReference type="NCBI Taxonomy" id="4874"/>
    <lineage>
        <taxon>Eukaryota</taxon>
        <taxon>Fungi</taxon>
        <taxon>Fungi incertae sedis</taxon>
        <taxon>Mucoromycota</taxon>
        <taxon>Glomeromycotina</taxon>
        <taxon>Glomeromycetes</taxon>
        <taxon>Diversisporales</taxon>
        <taxon>Gigasporaceae</taxon>
        <taxon>Gigaspora</taxon>
    </lineage>
</organism>
<keyword evidence="2" id="KW-1185">Reference proteome</keyword>
<keyword evidence="1" id="KW-0418">Kinase</keyword>
<name>A0A8H3X9K5_GIGMA</name>
<dbReference type="Proteomes" id="UP000439903">
    <property type="component" value="Unassembled WGS sequence"/>
</dbReference>
<evidence type="ECO:0000313" key="1">
    <source>
        <dbReference type="EMBL" id="KAF0437014.1"/>
    </source>
</evidence>
<dbReference type="SUPFAM" id="SSF56112">
    <property type="entry name" value="Protein kinase-like (PK-like)"/>
    <property type="match status" value="1"/>
</dbReference>
<keyword evidence="1" id="KW-0808">Transferase</keyword>
<dbReference type="InterPro" id="IPR011009">
    <property type="entry name" value="Kinase-like_dom_sf"/>
</dbReference>
<dbReference type="AlphaFoldDB" id="A0A8H3X9K5"/>